<dbReference type="SUPFAM" id="SSF57701">
    <property type="entry name" value="Zn2/Cys6 DNA-binding domain"/>
    <property type="match status" value="1"/>
</dbReference>
<feature type="compositionally biased region" description="Low complexity" evidence="9">
    <location>
        <begin position="115"/>
        <end position="130"/>
    </location>
</feature>
<keyword evidence="8" id="KW-0175">Coiled coil</keyword>
<evidence type="ECO:0000313" key="12">
    <source>
        <dbReference type="Proteomes" id="UP001147782"/>
    </source>
</evidence>
<feature type="region of interest" description="Disordered" evidence="9">
    <location>
        <begin position="804"/>
        <end position="833"/>
    </location>
</feature>
<evidence type="ECO:0000256" key="4">
    <source>
        <dbReference type="ARBA" id="ARBA00023015"/>
    </source>
</evidence>
<sequence length="880" mass="96791">MPGILPMKVIKVGGTQSRIAQACDRCRSKKIRCDGIRPCCTQCANVGFECKTSDKLSRRAFPRGYTESLEERVRTLEGEVKDLKDLLDEKDEKIDVLSRIHSFSSPSQRAASIRSPSTTGSTKSPTSDSGEGLIHVEKFHIQKKASQNPYAAFSTIQGFANAFNNSLASQGKSASNLSVDALTKLSPPLSHGSPNQAIKTPPRLVSDQLINIFFQEWAPLYPVVHRPTILKAYGEYLNGSDSMKLDVHVMAQLNLIFGIAALSSSSRTNQDPAFFEQNWTASLDSFTNETSIVGLQCFILAQLYCMTKGDYRSMLRYRAVAVDICHQLELQQNSAELACNPLEAETRKKVFWCQYTVDRFCSALTGMPVLIRESDIEIEYPVDIDDENVTESGFLPTLPGESTRISSALALFGASRILNKALEDLYPLKAGYDVHVAKLRSVAGQLDEWLHGLPPHLRLEFSQDKPSTNVTSSRSPLLSLVYYFIRSLIHRPAVCFAEEHIRSPSVLAISDSAKHIIQILELLDERRLCLSVSINRRELVFFSGLGLLWQSMGLKRDSKLAKESQKLLCAVLEQLQPESSSAATEFRTLASTLVSLDMNDRKPVTAVKQSHEMGAPTHKPLRSPKKHLQSLKARLTNSANKDQSVAQGSQSRRNTVSGSSPQLYSQSLRSPSWTSLPPSQPDQTATAPYPTDRTHSSLDLGSDLRQFSSSMGYDHPRALSCSTPSDATTGAITMADWEYVLSDMDRGYSNIFTGIYGGSECGEDPGPFASITAEYGRKSHDATLSIPAPLSTDLHDLSPEAWSASSGDYPLTNEHTTQSVPSYSGESMGSNEDTFTSLADASVHPDDMSLLDPFQGLAMPGKDEIDEFGLINGWDRRLAV</sequence>
<dbReference type="PANTHER" id="PTHR46910:SF12">
    <property type="entry name" value="REGULATORY PROTEIN CAT8"/>
    <property type="match status" value="1"/>
</dbReference>
<evidence type="ECO:0000256" key="6">
    <source>
        <dbReference type="ARBA" id="ARBA00023163"/>
    </source>
</evidence>
<comment type="subcellular location">
    <subcellularLocation>
        <location evidence="1">Nucleus</location>
    </subcellularLocation>
</comment>
<dbReference type="GeneID" id="81444046"/>
<keyword evidence="6" id="KW-0804">Transcription</keyword>
<keyword evidence="2" id="KW-0479">Metal-binding</keyword>
<protein>
    <submittedName>
        <fullName evidence="11">Transcription factor</fullName>
    </submittedName>
</protein>
<reference evidence="11" key="2">
    <citation type="journal article" date="2023" name="IMA Fungus">
        <title>Comparative genomic study of the Penicillium genus elucidates a diverse pangenome and 15 lateral gene transfer events.</title>
        <authorList>
            <person name="Petersen C."/>
            <person name="Sorensen T."/>
            <person name="Nielsen M.R."/>
            <person name="Sondergaard T.E."/>
            <person name="Sorensen J.L."/>
            <person name="Fitzpatrick D.A."/>
            <person name="Frisvad J.C."/>
            <person name="Nielsen K.L."/>
        </authorList>
    </citation>
    <scope>NUCLEOTIDE SEQUENCE</scope>
    <source>
        <strain evidence="11">IBT 29864</strain>
    </source>
</reference>
<keyword evidence="7" id="KW-0539">Nucleus</keyword>
<dbReference type="GO" id="GO:0003677">
    <property type="term" value="F:DNA binding"/>
    <property type="evidence" value="ECO:0007669"/>
    <property type="project" value="UniProtKB-KW"/>
</dbReference>
<dbReference type="InterPro" id="IPR007219">
    <property type="entry name" value="XnlR_reg_dom"/>
</dbReference>
<proteinExistence type="predicted"/>
<keyword evidence="12" id="KW-1185">Reference proteome</keyword>
<evidence type="ECO:0000259" key="10">
    <source>
        <dbReference type="PROSITE" id="PS50048"/>
    </source>
</evidence>
<dbReference type="PROSITE" id="PS00463">
    <property type="entry name" value="ZN2_CY6_FUNGAL_1"/>
    <property type="match status" value="1"/>
</dbReference>
<feature type="compositionally biased region" description="Polar residues" evidence="9">
    <location>
        <begin position="635"/>
        <end position="686"/>
    </location>
</feature>
<dbReference type="GO" id="GO:0005634">
    <property type="term" value="C:nucleus"/>
    <property type="evidence" value="ECO:0007669"/>
    <property type="project" value="UniProtKB-SubCell"/>
</dbReference>
<dbReference type="Gene3D" id="4.10.240.10">
    <property type="entry name" value="Zn(2)-C6 fungal-type DNA-binding domain"/>
    <property type="match status" value="1"/>
</dbReference>
<feature type="compositionally biased region" description="Polar residues" evidence="9">
    <location>
        <begin position="813"/>
        <end position="833"/>
    </location>
</feature>
<organism evidence="11 12">
    <name type="scientific">Penicillium cataractarum</name>
    <dbReference type="NCBI Taxonomy" id="2100454"/>
    <lineage>
        <taxon>Eukaryota</taxon>
        <taxon>Fungi</taxon>
        <taxon>Dikarya</taxon>
        <taxon>Ascomycota</taxon>
        <taxon>Pezizomycotina</taxon>
        <taxon>Eurotiomycetes</taxon>
        <taxon>Eurotiomycetidae</taxon>
        <taxon>Eurotiales</taxon>
        <taxon>Aspergillaceae</taxon>
        <taxon>Penicillium</taxon>
    </lineage>
</organism>
<dbReference type="SMART" id="SM00066">
    <property type="entry name" value="GAL4"/>
    <property type="match status" value="1"/>
</dbReference>
<dbReference type="FunFam" id="4.10.240.10:FF:000007">
    <property type="entry name" value="C6 transcription factor FacB"/>
    <property type="match status" value="1"/>
</dbReference>
<evidence type="ECO:0000256" key="5">
    <source>
        <dbReference type="ARBA" id="ARBA00023125"/>
    </source>
</evidence>
<dbReference type="GO" id="GO:0000981">
    <property type="term" value="F:DNA-binding transcription factor activity, RNA polymerase II-specific"/>
    <property type="evidence" value="ECO:0007669"/>
    <property type="project" value="InterPro"/>
</dbReference>
<evidence type="ECO:0000256" key="7">
    <source>
        <dbReference type="ARBA" id="ARBA00023242"/>
    </source>
</evidence>
<dbReference type="AlphaFoldDB" id="A0A9W9RG83"/>
<feature type="region of interest" description="Disordered" evidence="9">
    <location>
        <begin position="605"/>
        <end position="700"/>
    </location>
</feature>
<evidence type="ECO:0000313" key="11">
    <source>
        <dbReference type="EMBL" id="KAJ5359541.1"/>
    </source>
</evidence>
<feature type="compositionally biased region" description="Basic residues" evidence="9">
    <location>
        <begin position="619"/>
        <end position="629"/>
    </location>
</feature>
<dbReference type="GO" id="GO:0008270">
    <property type="term" value="F:zinc ion binding"/>
    <property type="evidence" value="ECO:0007669"/>
    <property type="project" value="InterPro"/>
</dbReference>
<dbReference type="OrthoDB" id="10001928at2759"/>
<evidence type="ECO:0000256" key="2">
    <source>
        <dbReference type="ARBA" id="ARBA00022723"/>
    </source>
</evidence>
<dbReference type="InterPro" id="IPR001138">
    <property type="entry name" value="Zn2Cys6_DnaBD"/>
</dbReference>
<dbReference type="CDD" id="cd12148">
    <property type="entry name" value="fungal_TF_MHR"/>
    <property type="match status" value="1"/>
</dbReference>
<dbReference type="Proteomes" id="UP001147782">
    <property type="component" value="Unassembled WGS sequence"/>
</dbReference>
<dbReference type="InterPro" id="IPR050987">
    <property type="entry name" value="AtrR-like"/>
</dbReference>
<evidence type="ECO:0000256" key="3">
    <source>
        <dbReference type="ARBA" id="ARBA00022833"/>
    </source>
</evidence>
<accession>A0A9W9RG83</accession>
<evidence type="ECO:0000256" key="8">
    <source>
        <dbReference type="SAM" id="Coils"/>
    </source>
</evidence>
<keyword evidence="3" id="KW-0862">Zinc</keyword>
<feature type="region of interest" description="Disordered" evidence="9">
    <location>
        <begin position="107"/>
        <end position="130"/>
    </location>
</feature>
<feature type="domain" description="Zn(2)-C6 fungal-type" evidence="10">
    <location>
        <begin position="22"/>
        <end position="52"/>
    </location>
</feature>
<comment type="caution">
    <text evidence="11">The sequence shown here is derived from an EMBL/GenBank/DDBJ whole genome shotgun (WGS) entry which is preliminary data.</text>
</comment>
<dbReference type="EMBL" id="JAPZBS010000009">
    <property type="protein sequence ID" value="KAJ5359541.1"/>
    <property type="molecule type" value="Genomic_DNA"/>
</dbReference>
<dbReference type="GO" id="GO:0006351">
    <property type="term" value="P:DNA-templated transcription"/>
    <property type="evidence" value="ECO:0007669"/>
    <property type="project" value="InterPro"/>
</dbReference>
<dbReference type="CDD" id="cd15485">
    <property type="entry name" value="ZIP_Cat8"/>
    <property type="match status" value="1"/>
</dbReference>
<feature type="coiled-coil region" evidence="8">
    <location>
        <begin position="66"/>
        <end position="100"/>
    </location>
</feature>
<evidence type="ECO:0000256" key="9">
    <source>
        <dbReference type="SAM" id="MobiDB-lite"/>
    </source>
</evidence>
<evidence type="ECO:0000256" key="1">
    <source>
        <dbReference type="ARBA" id="ARBA00004123"/>
    </source>
</evidence>
<dbReference type="SMART" id="SM00906">
    <property type="entry name" value="Fungal_trans"/>
    <property type="match status" value="1"/>
</dbReference>
<dbReference type="Pfam" id="PF04082">
    <property type="entry name" value="Fungal_trans"/>
    <property type="match status" value="1"/>
</dbReference>
<reference evidence="11" key="1">
    <citation type="submission" date="2022-11" db="EMBL/GenBank/DDBJ databases">
        <authorList>
            <person name="Petersen C."/>
        </authorList>
    </citation>
    <scope>NUCLEOTIDE SEQUENCE</scope>
    <source>
        <strain evidence="11">IBT 29864</strain>
    </source>
</reference>
<keyword evidence="5" id="KW-0238">DNA-binding</keyword>
<dbReference type="Pfam" id="PF00172">
    <property type="entry name" value="Zn_clus"/>
    <property type="match status" value="1"/>
</dbReference>
<dbReference type="InterPro" id="IPR036864">
    <property type="entry name" value="Zn2-C6_fun-type_DNA-bd_sf"/>
</dbReference>
<gene>
    <name evidence="11" type="ORF">N7496_011954</name>
</gene>
<name>A0A9W9RG83_9EURO</name>
<keyword evidence="4" id="KW-0805">Transcription regulation</keyword>
<dbReference type="PROSITE" id="PS50048">
    <property type="entry name" value="ZN2_CY6_FUNGAL_2"/>
    <property type="match status" value="1"/>
</dbReference>
<dbReference type="PANTHER" id="PTHR46910">
    <property type="entry name" value="TRANSCRIPTION FACTOR PDR1"/>
    <property type="match status" value="1"/>
</dbReference>
<dbReference type="RefSeq" id="XP_056550827.1">
    <property type="nucleotide sequence ID" value="XM_056704867.1"/>
</dbReference>
<dbReference type="CDD" id="cd00067">
    <property type="entry name" value="GAL4"/>
    <property type="match status" value="1"/>
</dbReference>